<protein>
    <submittedName>
        <fullName evidence="6">Flagellar hook-associated protein 3</fullName>
    </submittedName>
</protein>
<feature type="domain" description="Flagellin C-terminal" evidence="5">
    <location>
        <begin position="673"/>
        <end position="753"/>
    </location>
</feature>
<evidence type="ECO:0000256" key="2">
    <source>
        <dbReference type="ARBA" id="ARBA00005709"/>
    </source>
</evidence>
<comment type="similarity">
    <text evidence="2">Belongs to the bacterial flagellin family.</text>
</comment>
<dbReference type="InterPro" id="IPR001492">
    <property type="entry name" value="Flagellin"/>
</dbReference>
<evidence type="ECO:0000256" key="1">
    <source>
        <dbReference type="ARBA" id="ARBA00004365"/>
    </source>
</evidence>
<evidence type="ECO:0000259" key="4">
    <source>
        <dbReference type="Pfam" id="PF00669"/>
    </source>
</evidence>
<dbReference type="InterPro" id="IPR046358">
    <property type="entry name" value="Flagellin_C"/>
</dbReference>
<reference evidence="6 7" key="1">
    <citation type="submission" date="2019-02" db="EMBL/GenBank/DDBJ databases">
        <title>Deep-cultivation of Planctomycetes and their phenomic and genomic characterization uncovers novel biology.</title>
        <authorList>
            <person name="Wiegand S."/>
            <person name="Jogler M."/>
            <person name="Boedeker C."/>
            <person name="Pinto D."/>
            <person name="Vollmers J."/>
            <person name="Rivas-Marin E."/>
            <person name="Kohn T."/>
            <person name="Peeters S.H."/>
            <person name="Heuer A."/>
            <person name="Rast P."/>
            <person name="Oberbeckmann S."/>
            <person name="Bunk B."/>
            <person name="Jeske O."/>
            <person name="Meyerdierks A."/>
            <person name="Storesund J.E."/>
            <person name="Kallscheuer N."/>
            <person name="Luecker S."/>
            <person name="Lage O.M."/>
            <person name="Pohl T."/>
            <person name="Merkel B.J."/>
            <person name="Hornburger P."/>
            <person name="Mueller R.-W."/>
            <person name="Bruemmer F."/>
            <person name="Labrenz M."/>
            <person name="Spormann A.M."/>
            <person name="Op den Camp H."/>
            <person name="Overmann J."/>
            <person name="Amann R."/>
            <person name="Jetten M.S.M."/>
            <person name="Mascher T."/>
            <person name="Medema M.H."/>
            <person name="Devos D.P."/>
            <person name="Kaster A.-K."/>
            <person name="Ovreas L."/>
            <person name="Rohde M."/>
            <person name="Galperin M.Y."/>
            <person name="Jogler C."/>
        </authorList>
    </citation>
    <scope>NUCLEOTIDE SEQUENCE [LARGE SCALE GENOMIC DNA]</scope>
    <source>
        <strain evidence="6 7">Pan161</strain>
    </source>
</reference>
<evidence type="ECO:0000259" key="5">
    <source>
        <dbReference type="Pfam" id="PF00700"/>
    </source>
</evidence>
<dbReference type="OrthoDB" id="225814at2"/>
<dbReference type="NCBIfam" id="TIGR02550">
    <property type="entry name" value="flagell_flgL"/>
    <property type="match status" value="1"/>
</dbReference>
<dbReference type="Proteomes" id="UP000316855">
    <property type="component" value="Chromosome"/>
</dbReference>
<keyword evidence="6" id="KW-0969">Cilium</keyword>
<proteinExistence type="inferred from homology"/>
<dbReference type="InterPro" id="IPR001029">
    <property type="entry name" value="Flagellin_N"/>
</dbReference>
<dbReference type="GO" id="GO:0009424">
    <property type="term" value="C:bacterial-type flagellum hook"/>
    <property type="evidence" value="ECO:0007669"/>
    <property type="project" value="InterPro"/>
</dbReference>
<sequence>MTIGPILPGRLPSSMLSERLKVSLNDNALELAKLQQQVSTGQQFSLASESPGAALRTIILQSTFERQQQYQSNINTSLSMLAMSENSLTSVGDALNSAKAISLSGVGSTSSDAERVALADQIASLRTQVINAGNTSFRGQYLFSGSQTNVAPFEEGANGLVVYHGDDHQIQSYINTQTLLPNNFDGISAFAASSPEFGGDINPALALQTRVSDLNGGRGVKLGSISVTLDNGTPQTQTVNLSGVETIQDLKTVLENAFAGGPLTLTVDIDPASENGLRLTPSAGTIAVSNVTGSTLATDLGIASSAVAQVNGGDIDPGITLQTTVASLNGGTGIGTTAGTGLVINNGGQTFTVDLSTATTIEDVFNLIRTADPDLNLGLNDAKNGLQISSRISGADFSIGENNGGTNAAGLGIATFSASTPLSELNYGRGVDVDSGKQLQIIRRDGTTINLDMSGTKTVQDVIDRINDFEDFDGTTPLADLNLGQGVPVGATTLDITRRDGSVVNVSLAGDATVQDVLDSINAVDPGNLVASIDPDTNAFQITDNSGAGPLSIASNVVSDALGLAVTEGGTDNSVPLQGNFVPIQLQVTLNTTGNGLTIYDASGTGPLEIPANEIAYSLGIDGIESGSDPLVGLVGDEPNPKESTGVLSLLSRLENALRNGDDQEIGRIGGLLDTEIARVNRVRGDIGSRMSVLEESNNRLKDQEVKIQEAISYEFDTDLTQVIVEITQRQSAFQANLQVTSSALQLTLLSYL</sequence>
<dbReference type="SUPFAM" id="SSF64518">
    <property type="entry name" value="Phase 1 flagellin"/>
    <property type="match status" value="2"/>
</dbReference>
<keyword evidence="7" id="KW-1185">Reference proteome</keyword>
<dbReference type="KEGG" id="gax:Pan161_26350"/>
<dbReference type="Gene3D" id="1.20.1330.10">
    <property type="entry name" value="f41 fragment of flagellin, N-terminal domain"/>
    <property type="match status" value="2"/>
</dbReference>
<dbReference type="AlphaFoldDB" id="A0A517VDA2"/>
<feature type="domain" description="Flagellin N-terminal" evidence="4">
    <location>
        <begin position="16"/>
        <end position="148"/>
    </location>
</feature>
<keyword evidence="3" id="KW-0975">Bacterial flagellum</keyword>
<keyword evidence="6" id="KW-0282">Flagellum</keyword>
<accession>A0A517VDA2</accession>
<name>A0A517VDA2_9PLAN</name>
<dbReference type="InterPro" id="IPR013384">
    <property type="entry name" value="Flagell_FlgL"/>
</dbReference>
<dbReference type="GO" id="GO:0071973">
    <property type="term" value="P:bacterial-type flagellum-dependent cell motility"/>
    <property type="evidence" value="ECO:0007669"/>
    <property type="project" value="InterPro"/>
</dbReference>
<dbReference type="Pfam" id="PF00669">
    <property type="entry name" value="Flagellin_N"/>
    <property type="match status" value="1"/>
</dbReference>
<dbReference type="GO" id="GO:0005198">
    <property type="term" value="F:structural molecule activity"/>
    <property type="evidence" value="ECO:0007669"/>
    <property type="project" value="InterPro"/>
</dbReference>
<dbReference type="RefSeq" id="WP_145227335.1">
    <property type="nucleotide sequence ID" value="NZ_CP036343.1"/>
</dbReference>
<evidence type="ECO:0000256" key="3">
    <source>
        <dbReference type="ARBA" id="ARBA00023143"/>
    </source>
</evidence>
<evidence type="ECO:0000313" key="7">
    <source>
        <dbReference type="Proteomes" id="UP000316855"/>
    </source>
</evidence>
<comment type="subcellular location">
    <subcellularLocation>
        <location evidence="1">Bacterial flagellum</location>
    </subcellularLocation>
</comment>
<dbReference type="Pfam" id="PF00700">
    <property type="entry name" value="Flagellin_C"/>
    <property type="match status" value="1"/>
</dbReference>
<dbReference type="PANTHER" id="PTHR42792:SF1">
    <property type="entry name" value="FLAGELLAR HOOK-ASSOCIATED PROTEIN 3"/>
    <property type="match status" value="1"/>
</dbReference>
<organism evidence="6 7">
    <name type="scientific">Gimesia algae</name>
    <dbReference type="NCBI Taxonomy" id="2527971"/>
    <lineage>
        <taxon>Bacteria</taxon>
        <taxon>Pseudomonadati</taxon>
        <taxon>Planctomycetota</taxon>
        <taxon>Planctomycetia</taxon>
        <taxon>Planctomycetales</taxon>
        <taxon>Planctomycetaceae</taxon>
        <taxon>Gimesia</taxon>
    </lineage>
</organism>
<gene>
    <name evidence="6" type="primary">flgL</name>
    <name evidence="6" type="ORF">Pan161_26350</name>
</gene>
<dbReference type="EMBL" id="CP036343">
    <property type="protein sequence ID" value="QDT90981.1"/>
    <property type="molecule type" value="Genomic_DNA"/>
</dbReference>
<keyword evidence="6" id="KW-0966">Cell projection</keyword>
<dbReference type="PANTHER" id="PTHR42792">
    <property type="entry name" value="FLAGELLIN"/>
    <property type="match status" value="1"/>
</dbReference>
<evidence type="ECO:0000313" key="6">
    <source>
        <dbReference type="EMBL" id="QDT90981.1"/>
    </source>
</evidence>